<organism evidence="1 2">
    <name type="scientific">Fusarium solani subsp. cucurbitae</name>
    <name type="common">Neocosmosporum cucurbitae</name>
    <dbReference type="NCBI Taxonomy" id="2747967"/>
    <lineage>
        <taxon>Eukaryota</taxon>
        <taxon>Fungi</taxon>
        <taxon>Dikarya</taxon>
        <taxon>Ascomycota</taxon>
        <taxon>Pezizomycotina</taxon>
        <taxon>Sordariomycetes</taxon>
        <taxon>Hypocreomycetidae</taxon>
        <taxon>Hypocreales</taxon>
        <taxon>Nectriaceae</taxon>
        <taxon>Fusarium</taxon>
        <taxon>Fusarium solani species complex</taxon>
    </lineage>
</organism>
<gene>
    <name evidence="1" type="ORF">LCI18_013123</name>
</gene>
<sequence>MSGQPPYWQAPQGQQQQGYPAQQPYGYAPQGQQPNQPYPYATPQQSYPQQGQQPNQPYYSDPSQQQYPPQGQPGQYQQPPQGQPDQYQQPQSQPGQYQQAPQGQPQQPYYGQQPQGAPAPYGQQPSPAPYGQWQPPSNYPPQPQYGAPQGQAPYHGQQPYPGQQGQQWQQPPSQYASAPAQPPAQPKPVSIPEKASPGYDPQQKLETMAVDKAADVEAVRKAMKGMGCDERALIRVLTSSKYRNPWAMAQFVEAYNSRFLRDLAKDIESETRGSLETGLLALIRGPLANDVYVLSKALNRLGTDEEALNDVLLCRSNADIRAIATEYKRVRGKELLSDIKDDVDDTLFRLYSMVLSGTRSEGITAIDPVEIDQKVTELQNATEGQIGANAIVVAQIFTSSSDLQLRAISDAYQQKYHRRLKDVIEKEFRGDLEDALLLMLDHATDPALFVASKLNRPLRSSRKEKHFINRLLALYWSPNGIQLARTGYAQYFRVSLRSDIKAGLDGDFEQLALALIGEK</sequence>
<name>A0ACD3ZLI7_FUSSC</name>
<dbReference type="EMBL" id="CP090039">
    <property type="protein sequence ID" value="UPL02189.1"/>
    <property type="molecule type" value="Genomic_DNA"/>
</dbReference>
<evidence type="ECO:0000313" key="1">
    <source>
        <dbReference type="EMBL" id="UPL02189.1"/>
    </source>
</evidence>
<keyword evidence="2" id="KW-1185">Reference proteome</keyword>
<reference evidence="1" key="1">
    <citation type="submission" date="2021-11" db="EMBL/GenBank/DDBJ databases">
        <title>Fusarium solani-melongenae Genome sequencing and assembly.</title>
        <authorList>
            <person name="Xie S."/>
            <person name="Huang L."/>
            <person name="Zhang X."/>
        </authorList>
    </citation>
    <scope>NUCLEOTIDE SEQUENCE</scope>
    <source>
        <strain evidence="1">CRI 24-3</strain>
    </source>
</reference>
<protein>
    <submittedName>
        <fullName evidence="1">Uncharacterized protein</fullName>
    </submittedName>
</protein>
<accession>A0ACD3ZLI7</accession>
<proteinExistence type="predicted"/>
<dbReference type="Proteomes" id="UP000830768">
    <property type="component" value="Chromosome 11"/>
</dbReference>
<evidence type="ECO:0000313" key="2">
    <source>
        <dbReference type="Proteomes" id="UP000830768"/>
    </source>
</evidence>